<evidence type="ECO:0000256" key="1">
    <source>
        <dbReference type="SAM" id="Phobius"/>
    </source>
</evidence>
<dbReference type="GO" id="GO:0016989">
    <property type="term" value="F:sigma factor antagonist activity"/>
    <property type="evidence" value="ECO:0007669"/>
    <property type="project" value="TreeGrafter"/>
</dbReference>
<dbReference type="InterPro" id="IPR006860">
    <property type="entry name" value="FecR"/>
</dbReference>
<dbReference type="PIRSF" id="PIRSF018266">
    <property type="entry name" value="FecR"/>
    <property type="match status" value="1"/>
</dbReference>
<feature type="transmembrane region" description="Helical" evidence="1">
    <location>
        <begin position="91"/>
        <end position="113"/>
    </location>
</feature>
<gene>
    <name evidence="4" type="ORF">BFS30_26250</name>
</gene>
<feature type="domain" description="FecR protein" evidence="2">
    <location>
        <begin position="116"/>
        <end position="207"/>
    </location>
</feature>
<accession>A0A1D7QNV5</accession>
<dbReference type="Gene3D" id="3.55.50.30">
    <property type="match status" value="1"/>
</dbReference>
<evidence type="ECO:0000259" key="2">
    <source>
        <dbReference type="Pfam" id="PF04773"/>
    </source>
</evidence>
<feature type="domain" description="Protein FecR C-terminal" evidence="3">
    <location>
        <begin position="250"/>
        <end position="315"/>
    </location>
</feature>
<reference evidence="4 5" key="1">
    <citation type="submission" date="2016-08" db="EMBL/GenBank/DDBJ databases">
        <authorList>
            <person name="Seilhamer J.J."/>
        </authorList>
    </citation>
    <scope>NUCLEOTIDE SEQUENCE [LARGE SCALE GENOMIC DNA]</scope>
    <source>
        <strain evidence="4 5">DX4</strain>
    </source>
</reference>
<dbReference type="Gene3D" id="2.60.120.1440">
    <property type="match status" value="1"/>
</dbReference>
<protein>
    <submittedName>
        <fullName evidence="4">Uncharacterized protein</fullName>
    </submittedName>
</protein>
<dbReference type="KEGG" id="psty:BFS30_26250"/>
<sequence length="321" mass="36640">MTDELLIKFLLKETSEEENMTVQEWLAADPANISRFIQFEKIWEASKSLAPESKIDEEQAWNTFKEKTKQLKKKEEAVIVPLKKSYSWLKIAAAFVLAIGAWAIYQFMVPVAYTALTASNKVLTSTLPDGTELTLNKKSQLSYARNFKNNRSVRLDSGDVFFNVAHDKSHPFVIEIDEVSVEVVGTSFNIKHLNNQTEVIVETGIVKVRLDGEELQLVKGEKVFISDLSKKLTKERNQDQSYNYYRSGIFEFSGMPLWKVADLLNEAYEVKINVDPAAKEHKLYTTLKLSNSLEHNLTVICDALDLTHSRNQQEILLSKKK</sequence>
<dbReference type="PANTHER" id="PTHR30273">
    <property type="entry name" value="PERIPLASMIC SIGNAL SENSOR AND SIGMA FACTOR ACTIVATOR FECR-RELATED"/>
    <property type="match status" value="1"/>
</dbReference>
<dbReference type="Pfam" id="PF04773">
    <property type="entry name" value="FecR"/>
    <property type="match status" value="1"/>
</dbReference>
<dbReference type="AlphaFoldDB" id="A0A1D7QNV5"/>
<dbReference type="InterPro" id="IPR032508">
    <property type="entry name" value="FecR_C"/>
</dbReference>
<organism evidence="4 5">
    <name type="scientific">Pedobacter steynii</name>
    <dbReference type="NCBI Taxonomy" id="430522"/>
    <lineage>
        <taxon>Bacteria</taxon>
        <taxon>Pseudomonadati</taxon>
        <taxon>Bacteroidota</taxon>
        <taxon>Sphingobacteriia</taxon>
        <taxon>Sphingobacteriales</taxon>
        <taxon>Sphingobacteriaceae</taxon>
        <taxon>Pedobacter</taxon>
    </lineage>
</organism>
<keyword evidence="1" id="KW-0472">Membrane</keyword>
<keyword evidence="1" id="KW-0812">Transmembrane</keyword>
<keyword evidence="1" id="KW-1133">Transmembrane helix</keyword>
<dbReference type="Pfam" id="PF16344">
    <property type="entry name" value="FecR_C"/>
    <property type="match status" value="1"/>
</dbReference>
<evidence type="ECO:0000313" key="4">
    <source>
        <dbReference type="EMBL" id="AOM80360.1"/>
    </source>
</evidence>
<name>A0A1D7QNV5_9SPHI</name>
<dbReference type="RefSeq" id="WP_069382021.1">
    <property type="nucleotide sequence ID" value="NZ_CP017141.1"/>
</dbReference>
<evidence type="ECO:0000259" key="3">
    <source>
        <dbReference type="Pfam" id="PF16344"/>
    </source>
</evidence>
<keyword evidence="5" id="KW-1185">Reference proteome</keyword>
<dbReference type="EMBL" id="CP017141">
    <property type="protein sequence ID" value="AOM80360.1"/>
    <property type="molecule type" value="Genomic_DNA"/>
</dbReference>
<dbReference type="InterPro" id="IPR012373">
    <property type="entry name" value="Ferrdict_sens_TM"/>
</dbReference>
<dbReference type="PANTHER" id="PTHR30273:SF2">
    <property type="entry name" value="PROTEIN FECR"/>
    <property type="match status" value="1"/>
</dbReference>
<evidence type="ECO:0000313" key="5">
    <source>
        <dbReference type="Proteomes" id="UP000094313"/>
    </source>
</evidence>
<proteinExistence type="predicted"/>
<dbReference type="Proteomes" id="UP000094313">
    <property type="component" value="Chromosome"/>
</dbReference>